<keyword evidence="6" id="KW-1185">Reference proteome</keyword>
<keyword evidence="1" id="KW-0863">Zinc-finger</keyword>
<gene>
    <name evidence="5" type="ORF">CYMTET_31027</name>
</gene>
<evidence type="ECO:0000256" key="3">
    <source>
        <dbReference type="SAM" id="MobiDB-lite"/>
    </source>
</evidence>
<evidence type="ECO:0000259" key="4">
    <source>
        <dbReference type="SMART" id="SM00513"/>
    </source>
</evidence>
<evidence type="ECO:0000256" key="1">
    <source>
        <dbReference type="ARBA" id="ARBA00022771"/>
    </source>
</evidence>
<sequence length="376" mass="40568">MEGVESDGEPEETGIEALYYDPDAGYEDFLDKLVEEDGEYCVEVTDVEELVQGELEEVCETTVEGSELTSPPASSFFETPPSAATQNPHSGKENSVIEPPPQLPTAVPTNLHNSFFDNEASQHVHFGANLPATRPPPSAAGVVPLEATDVAPDLPQEGLTPSLMSTLLDETPHTVHDPTIVQQDTLAHVCHVCQLPTPPGVQAVLTTCESCDLHHHHLCATQFRCPRCNPESSLPSDNKRPPAKLVAEVTALDNLTATQLVEQCKLRRVGVSGNKTLLKSRLIKAIAKVARTQPSHLATTDGVAHDTRPVGEAHGTGVPVTIQQVPHTGPELPPKTPRPSTSKKKKARRHLRVSLGFYHPTASSVLSMDSTRIRRA</sequence>
<comment type="caution">
    <text evidence="5">The sequence shown here is derived from an EMBL/GenBank/DDBJ whole genome shotgun (WGS) entry which is preliminary data.</text>
</comment>
<dbReference type="InterPro" id="IPR003034">
    <property type="entry name" value="SAP_dom"/>
</dbReference>
<dbReference type="InterPro" id="IPR011011">
    <property type="entry name" value="Znf_FYVE_PHD"/>
</dbReference>
<dbReference type="Proteomes" id="UP001190700">
    <property type="component" value="Unassembled WGS sequence"/>
</dbReference>
<proteinExistence type="predicted"/>
<evidence type="ECO:0000313" key="5">
    <source>
        <dbReference type="EMBL" id="KAK3260000.1"/>
    </source>
</evidence>
<name>A0AAE0KTJ9_9CHLO</name>
<dbReference type="GO" id="GO:0008270">
    <property type="term" value="F:zinc ion binding"/>
    <property type="evidence" value="ECO:0007669"/>
    <property type="project" value="UniProtKB-KW"/>
</dbReference>
<dbReference type="EMBL" id="LGRX02018310">
    <property type="protein sequence ID" value="KAK3260000.1"/>
    <property type="molecule type" value="Genomic_DNA"/>
</dbReference>
<evidence type="ECO:0000256" key="2">
    <source>
        <dbReference type="ARBA" id="ARBA00022833"/>
    </source>
</evidence>
<feature type="region of interest" description="Disordered" evidence="3">
    <location>
        <begin position="321"/>
        <end position="349"/>
    </location>
</feature>
<evidence type="ECO:0000313" key="6">
    <source>
        <dbReference type="Proteomes" id="UP001190700"/>
    </source>
</evidence>
<feature type="compositionally biased region" description="Polar residues" evidence="3">
    <location>
        <begin position="63"/>
        <end position="89"/>
    </location>
</feature>
<organism evidence="5 6">
    <name type="scientific">Cymbomonas tetramitiformis</name>
    <dbReference type="NCBI Taxonomy" id="36881"/>
    <lineage>
        <taxon>Eukaryota</taxon>
        <taxon>Viridiplantae</taxon>
        <taxon>Chlorophyta</taxon>
        <taxon>Pyramimonadophyceae</taxon>
        <taxon>Pyramimonadales</taxon>
        <taxon>Pyramimonadaceae</taxon>
        <taxon>Cymbomonas</taxon>
    </lineage>
</organism>
<dbReference type="SMART" id="SM00513">
    <property type="entry name" value="SAP"/>
    <property type="match status" value="1"/>
</dbReference>
<keyword evidence="1" id="KW-0479">Metal-binding</keyword>
<reference evidence="5 6" key="1">
    <citation type="journal article" date="2015" name="Genome Biol. Evol.">
        <title>Comparative Genomics of a Bacterivorous Green Alga Reveals Evolutionary Causalities and Consequences of Phago-Mixotrophic Mode of Nutrition.</title>
        <authorList>
            <person name="Burns J.A."/>
            <person name="Paasch A."/>
            <person name="Narechania A."/>
            <person name="Kim E."/>
        </authorList>
    </citation>
    <scope>NUCLEOTIDE SEQUENCE [LARGE SCALE GENOMIC DNA]</scope>
    <source>
        <strain evidence="5 6">PLY_AMNH</strain>
    </source>
</reference>
<feature type="region of interest" description="Disordered" evidence="3">
    <location>
        <begin position="62"/>
        <end position="95"/>
    </location>
</feature>
<accession>A0AAE0KTJ9</accession>
<feature type="domain" description="SAP" evidence="4">
    <location>
        <begin position="252"/>
        <end position="286"/>
    </location>
</feature>
<dbReference type="AlphaFoldDB" id="A0AAE0KTJ9"/>
<dbReference type="SUPFAM" id="SSF57903">
    <property type="entry name" value="FYVE/PHD zinc finger"/>
    <property type="match status" value="1"/>
</dbReference>
<protein>
    <recommendedName>
        <fullName evidence="4">SAP domain-containing protein</fullName>
    </recommendedName>
</protein>
<keyword evidence="2" id="KW-0862">Zinc</keyword>